<reference evidence="7 8" key="1">
    <citation type="submission" date="2024-01" db="EMBL/GenBank/DDBJ databases">
        <authorList>
            <person name="Deng Y."/>
            <person name="Su J."/>
        </authorList>
    </citation>
    <scope>NUCLEOTIDE SEQUENCE [LARGE SCALE GENOMIC DNA]</scope>
    <source>
        <strain evidence="7 8">CPCC 100088</strain>
    </source>
</reference>
<dbReference type="InterPro" id="IPR001851">
    <property type="entry name" value="ABC_transp_permease"/>
</dbReference>
<feature type="transmembrane region" description="Helical" evidence="6">
    <location>
        <begin position="106"/>
        <end position="127"/>
    </location>
</feature>
<feature type="transmembrane region" description="Helical" evidence="6">
    <location>
        <begin position="305"/>
        <end position="324"/>
    </location>
</feature>
<dbReference type="RefSeq" id="WP_339115495.1">
    <property type="nucleotide sequence ID" value="NZ_JAYWLC010000008.1"/>
</dbReference>
<dbReference type="EMBL" id="JAYWLC010000008">
    <property type="protein sequence ID" value="MER5172383.1"/>
    <property type="molecule type" value="Genomic_DNA"/>
</dbReference>
<dbReference type="PANTHER" id="PTHR30482">
    <property type="entry name" value="HIGH-AFFINITY BRANCHED-CHAIN AMINO ACID TRANSPORT SYSTEM PERMEASE"/>
    <property type="match status" value="1"/>
</dbReference>
<keyword evidence="4 6" id="KW-1133">Transmembrane helix</keyword>
<feature type="transmembrane region" description="Helical" evidence="6">
    <location>
        <begin position="83"/>
        <end position="100"/>
    </location>
</feature>
<evidence type="ECO:0000256" key="5">
    <source>
        <dbReference type="ARBA" id="ARBA00023136"/>
    </source>
</evidence>
<gene>
    <name evidence="7" type="ORF">VSX56_11420</name>
</gene>
<evidence type="ECO:0000313" key="8">
    <source>
        <dbReference type="Proteomes" id="UP001438953"/>
    </source>
</evidence>
<dbReference type="Proteomes" id="UP001438953">
    <property type="component" value="Unassembled WGS sequence"/>
</dbReference>
<evidence type="ECO:0000256" key="3">
    <source>
        <dbReference type="ARBA" id="ARBA00022692"/>
    </source>
</evidence>
<evidence type="ECO:0000256" key="2">
    <source>
        <dbReference type="ARBA" id="ARBA00022475"/>
    </source>
</evidence>
<comment type="caution">
    <text evidence="7">The sequence shown here is derived from an EMBL/GenBank/DDBJ whole genome shotgun (WGS) entry which is preliminary data.</text>
</comment>
<evidence type="ECO:0000256" key="6">
    <source>
        <dbReference type="SAM" id="Phobius"/>
    </source>
</evidence>
<name>A0ABV1SHL3_9RHOB</name>
<feature type="transmembrane region" description="Helical" evidence="6">
    <location>
        <begin position="26"/>
        <end position="44"/>
    </location>
</feature>
<evidence type="ECO:0000256" key="4">
    <source>
        <dbReference type="ARBA" id="ARBA00022989"/>
    </source>
</evidence>
<proteinExistence type="predicted"/>
<feature type="transmembrane region" description="Helical" evidence="6">
    <location>
        <begin position="175"/>
        <end position="195"/>
    </location>
</feature>
<sequence>MSNVSNMENTGAIGQGRSLPWPRGRIALVAGWVIGLAIVLAIPLLGLSPIWQAAALLTVIYVPAAVGQNLIIGNAGLLAMGQAAFVGVGAYASSVLAVRYNLDASITILAAIVISGGVGALVGFPALRISGDYLFIVSLGFNLIVIDVILQWGSVTGGATGLTGVPTMRLFGYDLGIGPAFYFGTVGIVLLSLLATQRIVSSRFGLTMEAIRDDELAAASVGINTAAPKICFFAIGSALAGLSGALLGYNLGYVGFKSFDVSASLLIFQMAVIGGLGRISGSILGVCIIILVPEVLRPLQEYRQLLAGLFIVILMATRPEGLLGKTKITNLIKK</sequence>
<accession>A0ABV1SHL3</accession>
<evidence type="ECO:0000313" key="7">
    <source>
        <dbReference type="EMBL" id="MER5172383.1"/>
    </source>
</evidence>
<organism evidence="7 8">
    <name type="scientific">Thioclava kandeliae</name>
    <dbReference type="NCBI Taxonomy" id="3070818"/>
    <lineage>
        <taxon>Bacteria</taxon>
        <taxon>Pseudomonadati</taxon>
        <taxon>Pseudomonadota</taxon>
        <taxon>Alphaproteobacteria</taxon>
        <taxon>Rhodobacterales</taxon>
        <taxon>Paracoccaceae</taxon>
        <taxon>Thioclava</taxon>
    </lineage>
</organism>
<keyword evidence="2" id="KW-1003">Cell membrane</keyword>
<feature type="transmembrane region" description="Helical" evidence="6">
    <location>
        <begin position="134"/>
        <end position="155"/>
    </location>
</feature>
<dbReference type="CDD" id="cd06581">
    <property type="entry name" value="TM_PBP1_LivM_like"/>
    <property type="match status" value="1"/>
</dbReference>
<keyword evidence="5 6" id="KW-0472">Membrane</keyword>
<dbReference type="InterPro" id="IPR043428">
    <property type="entry name" value="LivM-like"/>
</dbReference>
<evidence type="ECO:0000256" key="1">
    <source>
        <dbReference type="ARBA" id="ARBA00004651"/>
    </source>
</evidence>
<feature type="transmembrane region" description="Helical" evidence="6">
    <location>
        <begin position="266"/>
        <end position="293"/>
    </location>
</feature>
<dbReference type="PANTHER" id="PTHR30482:SF20">
    <property type="entry name" value="HIGH-AFFINITY BRANCHED-CHAIN AMINO ACID TRANSPORT SYSTEM PERMEASE PROTEIN LIVM"/>
    <property type="match status" value="1"/>
</dbReference>
<reference evidence="7 8" key="2">
    <citation type="submission" date="2024-06" db="EMBL/GenBank/DDBJ databases">
        <title>Thioclava kandeliae sp. nov. from a rhizosphere soil sample of Kandelia candel in a mangrove.</title>
        <authorList>
            <person name="Mu T."/>
        </authorList>
    </citation>
    <scope>NUCLEOTIDE SEQUENCE [LARGE SCALE GENOMIC DNA]</scope>
    <source>
        <strain evidence="7 8">CPCC 100088</strain>
    </source>
</reference>
<keyword evidence="3 6" id="KW-0812">Transmembrane</keyword>
<feature type="transmembrane region" description="Helical" evidence="6">
    <location>
        <begin position="230"/>
        <end position="254"/>
    </location>
</feature>
<feature type="transmembrane region" description="Helical" evidence="6">
    <location>
        <begin position="50"/>
        <end position="71"/>
    </location>
</feature>
<keyword evidence="8" id="KW-1185">Reference proteome</keyword>
<comment type="subcellular location">
    <subcellularLocation>
        <location evidence="1">Cell membrane</location>
        <topology evidence="1">Multi-pass membrane protein</topology>
    </subcellularLocation>
</comment>
<protein>
    <submittedName>
        <fullName evidence="7">Branched-chain amino acid ABC transporter permease</fullName>
    </submittedName>
</protein>
<dbReference type="Pfam" id="PF02653">
    <property type="entry name" value="BPD_transp_2"/>
    <property type="match status" value="1"/>
</dbReference>